<keyword evidence="1" id="KW-0472">Membrane</keyword>
<keyword evidence="1" id="KW-1133">Transmembrane helix</keyword>
<organism evidence="2 3">
    <name type="scientific">Opisthorchis viverrini</name>
    <name type="common">Southeast Asian liver fluke</name>
    <dbReference type="NCBI Taxonomy" id="6198"/>
    <lineage>
        <taxon>Eukaryota</taxon>
        <taxon>Metazoa</taxon>
        <taxon>Spiralia</taxon>
        <taxon>Lophotrochozoa</taxon>
        <taxon>Platyhelminthes</taxon>
        <taxon>Trematoda</taxon>
        <taxon>Digenea</taxon>
        <taxon>Opisthorchiida</taxon>
        <taxon>Opisthorchiata</taxon>
        <taxon>Opisthorchiidae</taxon>
        <taxon>Opisthorchis</taxon>
    </lineage>
</organism>
<dbReference type="Proteomes" id="UP000054324">
    <property type="component" value="Unassembled WGS sequence"/>
</dbReference>
<dbReference type="KEGG" id="ovi:T265_03118"/>
<dbReference type="CTD" id="20317305"/>
<evidence type="ECO:0000313" key="3">
    <source>
        <dbReference type="Proteomes" id="UP000054324"/>
    </source>
</evidence>
<evidence type="ECO:0000313" key="2">
    <source>
        <dbReference type="EMBL" id="KER30510.1"/>
    </source>
</evidence>
<keyword evidence="1" id="KW-0812">Transmembrane</keyword>
<feature type="transmembrane region" description="Helical" evidence="1">
    <location>
        <begin position="41"/>
        <end position="60"/>
    </location>
</feature>
<dbReference type="RefSeq" id="XP_009165787.1">
    <property type="nucleotide sequence ID" value="XM_009167523.1"/>
</dbReference>
<reference evidence="2 3" key="1">
    <citation type="submission" date="2013-11" db="EMBL/GenBank/DDBJ databases">
        <title>Opisthorchis viverrini - life in the bile duct.</title>
        <authorList>
            <person name="Young N.D."/>
            <person name="Nagarajan N."/>
            <person name="Lin S.J."/>
            <person name="Korhonen P.K."/>
            <person name="Jex A.R."/>
            <person name="Hall R.S."/>
            <person name="Safavi-Hemami H."/>
            <person name="Kaewkong W."/>
            <person name="Bertrand D."/>
            <person name="Gao S."/>
            <person name="Seet Q."/>
            <person name="Wongkham S."/>
            <person name="Teh B.T."/>
            <person name="Wongkham C."/>
            <person name="Intapan P.M."/>
            <person name="Maleewong W."/>
            <person name="Yang X."/>
            <person name="Hu M."/>
            <person name="Wang Z."/>
            <person name="Hofmann A."/>
            <person name="Sternberg P.W."/>
            <person name="Tan P."/>
            <person name="Wang J."/>
            <person name="Gasser R.B."/>
        </authorList>
    </citation>
    <scope>NUCLEOTIDE SEQUENCE [LARGE SCALE GENOMIC DNA]</scope>
</reference>
<keyword evidence="3" id="KW-1185">Reference proteome</keyword>
<sequence length="74" mass="8413">CSAIDNKKVDTKLFCAVPLQQTFKIVLFCSGFVLLRETSAILAYCTLRVIILLLILSSPMHPRNSRIHRLIQKI</sequence>
<accession>A0A075A4J6</accession>
<evidence type="ECO:0000256" key="1">
    <source>
        <dbReference type="SAM" id="Phobius"/>
    </source>
</evidence>
<feature type="non-terminal residue" evidence="2">
    <location>
        <position position="74"/>
    </location>
</feature>
<gene>
    <name evidence="2" type="ORF">T265_03118</name>
</gene>
<dbReference type="EMBL" id="KL596660">
    <property type="protein sequence ID" value="KER30510.1"/>
    <property type="molecule type" value="Genomic_DNA"/>
</dbReference>
<dbReference type="AlphaFoldDB" id="A0A075A4J6"/>
<feature type="non-terminal residue" evidence="2">
    <location>
        <position position="1"/>
    </location>
</feature>
<protein>
    <submittedName>
        <fullName evidence="2">Uncharacterized protein</fullName>
    </submittedName>
</protein>
<feature type="transmembrane region" description="Helical" evidence="1">
    <location>
        <begin position="13"/>
        <end position="35"/>
    </location>
</feature>
<proteinExistence type="predicted"/>
<name>A0A075A4J6_OPIVI</name>
<dbReference type="GeneID" id="20317305"/>